<evidence type="ECO:0000313" key="4">
    <source>
        <dbReference type="EMBL" id="UOO94145.1"/>
    </source>
</evidence>
<gene>
    <name evidence="3" type="ORF">GCM10008985_07150</name>
    <name evidence="4" type="ORF">MUK72_09195</name>
</gene>
<proteinExistence type="predicted"/>
<accession>A0AAV3SE95</accession>
<evidence type="ECO:0000313" key="3">
    <source>
        <dbReference type="EMBL" id="GAA0453953.1"/>
    </source>
</evidence>
<keyword evidence="1" id="KW-0175">Coiled coil</keyword>
<evidence type="ECO:0000313" key="6">
    <source>
        <dbReference type="Proteomes" id="UP001500962"/>
    </source>
</evidence>
<reference evidence="3" key="1">
    <citation type="journal article" date="2014" name="Int. J. Syst. Evol. Microbiol.">
        <title>Complete genome sequence of Corynebacterium casei LMG S-19264T (=DSM 44701T), isolated from a smear-ripened cheese.</title>
        <authorList>
            <consortium name="US DOE Joint Genome Institute (JGI-PGF)"/>
            <person name="Walter F."/>
            <person name="Albersmeier A."/>
            <person name="Kalinowski J."/>
            <person name="Ruckert C."/>
        </authorList>
    </citation>
    <scope>NUCLEOTIDE SEQUENCE</scope>
    <source>
        <strain evidence="3">JCM 12289</strain>
    </source>
</reference>
<dbReference type="Proteomes" id="UP001500962">
    <property type="component" value="Unassembled WGS sequence"/>
</dbReference>
<keyword evidence="5" id="KW-1185">Reference proteome</keyword>
<reference evidence="4" key="2">
    <citation type="submission" date="2022-04" db="EMBL/GenBank/DDBJ databases">
        <title>Sequencing and genomic assembly of Halococcus dombrowskii.</title>
        <authorList>
            <person name="Lim S.W."/>
            <person name="MacLea K.S."/>
        </authorList>
    </citation>
    <scope>NUCLEOTIDE SEQUENCE</scope>
    <source>
        <strain evidence="4">H4</strain>
    </source>
</reference>
<feature type="coiled-coil region" evidence="1">
    <location>
        <begin position="46"/>
        <end position="80"/>
    </location>
</feature>
<protein>
    <submittedName>
        <fullName evidence="3">Uncharacterized protein</fullName>
    </submittedName>
</protein>
<sequence length="97" mass="11260">MSNGLQRPSYRRETTQTGKDGANFNIHPSQNYHVTEYQITFDLEYMDKQEDERTAETTVIQEAENAKEAVSELLQIYSSKMKDIHEIKSLEAESEEN</sequence>
<dbReference type="AlphaFoldDB" id="A0AAV3SE95"/>
<evidence type="ECO:0000256" key="1">
    <source>
        <dbReference type="SAM" id="Coils"/>
    </source>
</evidence>
<name>A0AAV3SE95_HALDO</name>
<dbReference type="EMBL" id="BAAADN010000012">
    <property type="protein sequence ID" value="GAA0453953.1"/>
    <property type="molecule type" value="Genomic_DNA"/>
</dbReference>
<dbReference type="Proteomes" id="UP000830542">
    <property type="component" value="Chromosome"/>
</dbReference>
<organism evidence="3 6">
    <name type="scientific">Halococcus dombrowskii</name>
    <dbReference type="NCBI Taxonomy" id="179637"/>
    <lineage>
        <taxon>Archaea</taxon>
        <taxon>Methanobacteriati</taxon>
        <taxon>Methanobacteriota</taxon>
        <taxon>Stenosarchaea group</taxon>
        <taxon>Halobacteria</taxon>
        <taxon>Halobacteriales</taxon>
        <taxon>Halococcaceae</taxon>
        <taxon>Halococcus</taxon>
    </lineage>
</organism>
<dbReference type="EMBL" id="CP095005">
    <property type="protein sequence ID" value="UOO94145.1"/>
    <property type="molecule type" value="Genomic_DNA"/>
</dbReference>
<dbReference type="GeneID" id="71762021"/>
<feature type="region of interest" description="Disordered" evidence="2">
    <location>
        <begin position="1"/>
        <end position="27"/>
    </location>
</feature>
<dbReference type="RefSeq" id="WP_244699303.1">
    <property type="nucleotide sequence ID" value="NZ_CP095005.1"/>
</dbReference>
<evidence type="ECO:0000313" key="5">
    <source>
        <dbReference type="Proteomes" id="UP000830542"/>
    </source>
</evidence>
<dbReference type="KEGG" id="hdo:MUK72_09195"/>
<reference evidence="3" key="3">
    <citation type="submission" date="2023-12" db="EMBL/GenBank/DDBJ databases">
        <authorList>
            <person name="Sun Q."/>
            <person name="Inoue M."/>
        </authorList>
    </citation>
    <scope>NUCLEOTIDE SEQUENCE</scope>
    <source>
        <strain evidence="3">JCM 12289</strain>
    </source>
</reference>
<evidence type="ECO:0000256" key="2">
    <source>
        <dbReference type="SAM" id="MobiDB-lite"/>
    </source>
</evidence>